<keyword evidence="5" id="KW-0547">Nucleotide-binding</keyword>
<dbReference type="GO" id="GO:0006436">
    <property type="term" value="P:tryptophanyl-tRNA aminoacylation"/>
    <property type="evidence" value="ECO:0007669"/>
    <property type="project" value="InterPro"/>
</dbReference>
<dbReference type="GO" id="GO:0005739">
    <property type="term" value="C:mitochondrion"/>
    <property type="evidence" value="ECO:0007669"/>
    <property type="project" value="UniProtKB-SubCell"/>
</dbReference>
<name>A0A644Z5N8_9ZZZZ</name>
<organism evidence="11">
    <name type="scientific">bioreactor metagenome</name>
    <dbReference type="NCBI Taxonomy" id="1076179"/>
    <lineage>
        <taxon>unclassified sequences</taxon>
        <taxon>metagenomes</taxon>
        <taxon>ecological metagenomes</taxon>
    </lineage>
</organism>
<dbReference type="PANTHER" id="PTHR43766">
    <property type="entry name" value="TRYPTOPHAN--TRNA LIGASE, MITOCHONDRIAL"/>
    <property type="match status" value="1"/>
</dbReference>
<dbReference type="GO" id="GO:0005524">
    <property type="term" value="F:ATP binding"/>
    <property type="evidence" value="ECO:0007669"/>
    <property type="project" value="UniProtKB-KW"/>
</dbReference>
<evidence type="ECO:0000313" key="11">
    <source>
        <dbReference type="EMBL" id="MPM36176.1"/>
    </source>
</evidence>
<evidence type="ECO:0000256" key="3">
    <source>
        <dbReference type="ARBA" id="ARBA00013161"/>
    </source>
</evidence>
<keyword evidence="7" id="KW-0648">Protein biosynthesis</keyword>
<comment type="caution">
    <text evidence="11">The sequence shown here is derived from an EMBL/GenBank/DDBJ whole genome shotgun (WGS) entry which is preliminary data.</text>
</comment>
<dbReference type="SUPFAM" id="SSF52374">
    <property type="entry name" value="Nucleotidylyl transferase"/>
    <property type="match status" value="1"/>
</dbReference>
<evidence type="ECO:0000256" key="4">
    <source>
        <dbReference type="ARBA" id="ARBA00022598"/>
    </source>
</evidence>
<accession>A0A644Z5N8</accession>
<keyword evidence="6" id="KW-0067">ATP-binding</keyword>
<evidence type="ECO:0000256" key="6">
    <source>
        <dbReference type="ARBA" id="ARBA00022840"/>
    </source>
</evidence>
<dbReference type="GO" id="GO:0004830">
    <property type="term" value="F:tryptophan-tRNA ligase activity"/>
    <property type="evidence" value="ECO:0007669"/>
    <property type="project" value="UniProtKB-EC"/>
</dbReference>
<dbReference type="CDD" id="cd00806">
    <property type="entry name" value="TrpRS_core"/>
    <property type="match status" value="1"/>
</dbReference>
<dbReference type="GO" id="GO:0005829">
    <property type="term" value="C:cytosol"/>
    <property type="evidence" value="ECO:0007669"/>
    <property type="project" value="TreeGrafter"/>
</dbReference>
<evidence type="ECO:0000256" key="1">
    <source>
        <dbReference type="ARBA" id="ARBA00004173"/>
    </source>
</evidence>
<keyword evidence="4 11" id="KW-0436">Ligase</keyword>
<dbReference type="InterPro" id="IPR002305">
    <property type="entry name" value="aa-tRNA-synth_Ic"/>
</dbReference>
<evidence type="ECO:0000256" key="8">
    <source>
        <dbReference type="ARBA" id="ARBA00023146"/>
    </source>
</evidence>
<dbReference type="InterPro" id="IPR014729">
    <property type="entry name" value="Rossmann-like_a/b/a_fold"/>
</dbReference>
<dbReference type="InterPro" id="IPR050203">
    <property type="entry name" value="Trp-tRNA_synthetase"/>
</dbReference>
<dbReference type="NCBIfam" id="TIGR00233">
    <property type="entry name" value="trpS"/>
    <property type="match status" value="1"/>
</dbReference>
<evidence type="ECO:0000256" key="9">
    <source>
        <dbReference type="ARBA" id="ARBA00030268"/>
    </source>
</evidence>
<comment type="catalytic activity">
    <reaction evidence="10">
        <text>tRNA(Trp) + L-tryptophan + ATP = L-tryptophyl-tRNA(Trp) + AMP + diphosphate + H(+)</text>
        <dbReference type="Rhea" id="RHEA:24080"/>
        <dbReference type="Rhea" id="RHEA-COMP:9671"/>
        <dbReference type="Rhea" id="RHEA-COMP:9705"/>
        <dbReference type="ChEBI" id="CHEBI:15378"/>
        <dbReference type="ChEBI" id="CHEBI:30616"/>
        <dbReference type="ChEBI" id="CHEBI:33019"/>
        <dbReference type="ChEBI" id="CHEBI:57912"/>
        <dbReference type="ChEBI" id="CHEBI:78442"/>
        <dbReference type="ChEBI" id="CHEBI:78535"/>
        <dbReference type="ChEBI" id="CHEBI:456215"/>
        <dbReference type="EC" id="6.1.1.2"/>
    </reaction>
</comment>
<dbReference type="Gene3D" id="1.10.240.10">
    <property type="entry name" value="Tyrosyl-Transfer RNA Synthetase"/>
    <property type="match status" value="1"/>
</dbReference>
<evidence type="ECO:0000256" key="7">
    <source>
        <dbReference type="ARBA" id="ARBA00022917"/>
    </source>
</evidence>
<gene>
    <name evidence="11" type="primary">trpS_20</name>
    <name evidence="11" type="ORF">SDC9_82771</name>
</gene>
<dbReference type="EMBL" id="VSSQ01007522">
    <property type="protein sequence ID" value="MPM36176.1"/>
    <property type="molecule type" value="Genomic_DNA"/>
</dbReference>
<keyword evidence="8" id="KW-0030">Aminoacyl-tRNA synthetase</keyword>
<sequence length="340" mass="37946">MGTNMETITTEQKKKAVLSGVQPTSVLTIGNYLGALKNWVAMQDEFNAFYMVANLHAQTVRQDSTELRRRSLETFALFLACGLDPERSTIFVQSHVPEHSMLTWALSCCTYMGELSRMTQFKDKSARNADNINAGLFTYPVLMAADILLYQSHFIPVGADQKQHVELTRDIAIRFNNTFGETFVVPEPYIPKVGARIMSLQEPESKMSKSDPNPNAYIRILDDPDTILRKLKRAVTDSEGEITANPERAGVYNLLTIYAACRGETIEQALTVFEGKGYGDLKAGVAEAVIELLRPIQTEYARVLADKAYLNGLMKQGAERAQITARKTVGKVYHKMGFDV</sequence>
<dbReference type="Gene3D" id="3.40.50.620">
    <property type="entry name" value="HUPs"/>
    <property type="match status" value="1"/>
</dbReference>
<dbReference type="InterPro" id="IPR002306">
    <property type="entry name" value="Trp-tRNA-ligase"/>
</dbReference>
<proteinExistence type="inferred from homology"/>
<dbReference type="PRINTS" id="PR01039">
    <property type="entry name" value="TRNASYNTHTRP"/>
</dbReference>
<comment type="similarity">
    <text evidence="2">Belongs to the class-I aminoacyl-tRNA synthetase family.</text>
</comment>
<evidence type="ECO:0000256" key="5">
    <source>
        <dbReference type="ARBA" id="ARBA00022741"/>
    </source>
</evidence>
<evidence type="ECO:0000256" key="2">
    <source>
        <dbReference type="ARBA" id="ARBA00005594"/>
    </source>
</evidence>
<dbReference type="EC" id="6.1.1.2" evidence="3"/>
<dbReference type="InterPro" id="IPR024109">
    <property type="entry name" value="Trp-tRNA-ligase_bac-type"/>
</dbReference>
<comment type="subcellular location">
    <subcellularLocation>
        <location evidence="1">Mitochondrion</location>
    </subcellularLocation>
</comment>
<reference evidence="11" key="1">
    <citation type="submission" date="2019-08" db="EMBL/GenBank/DDBJ databases">
        <authorList>
            <person name="Kucharzyk K."/>
            <person name="Murdoch R.W."/>
            <person name="Higgins S."/>
            <person name="Loffler F."/>
        </authorList>
    </citation>
    <scope>NUCLEOTIDE SEQUENCE</scope>
</reference>
<dbReference type="PANTHER" id="PTHR43766:SF1">
    <property type="entry name" value="TRYPTOPHAN--TRNA LIGASE, MITOCHONDRIAL"/>
    <property type="match status" value="1"/>
</dbReference>
<dbReference type="HAMAP" id="MF_00140_B">
    <property type="entry name" value="Trp_tRNA_synth_B"/>
    <property type="match status" value="1"/>
</dbReference>
<dbReference type="FunFam" id="1.10.240.10:FF:000002">
    <property type="entry name" value="Tryptophan--tRNA ligase"/>
    <property type="match status" value="1"/>
</dbReference>
<protein>
    <recommendedName>
        <fullName evidence="3">tryptophan--tRNA ligase</fullName>
        <ecNumber evidence="3">6.1.1.2</ecNumber>
    </recommendedName>
    <alternativeName>
        <fullName evidence="9">Tryptophanyl-tRNA synthetase</fullName>
    </alternativeName>
</protein>
<dbReference type="AlphaFoldDB" id="A0A644Z5N8"/>
<dbReference type="Pfam" id="PF00579">
    <property type="entry name" value="tRNA-synt_1b"/>
    <property type="match status" value="1"/>
</dbReference>
<evidence type="ECO:0000256" key="10">
    <source>
        <dbReference type="ARBA" id="ARBA00049929"/>
    </source>
</evidence>